<evidence type="ECO:0000313" key="2">
    <source>
        <dbReference type="EMBL" id="AKU43186.1"/>
    </source>
</evidence>
<dbReference type="EMBL" id="KR935215">
    <property type="protein sequence ID" value="AKU43186.1"/>
    <property type="molecule type" value="Genomic_DNA"/>
</dbReference>
<organism evidence="2 3">
    <name type="scientific">Rhodobacter phage RcSpartan</name>
    <dbReference type="NCBI Taxonomy" id="1662331"/>
    <lineage>
        <taxon>Viruses</taxon>
        <taxon>Duplodnaviria</taxon>
        <taxon>Heunggongvirae</taxon>
        <taxon>Uroviricota</taxon>
        <taxon>Caudoviricetes</taxon>
        <taxon>Titanvirus</taxon>
        <taxon>Titanvirus rcspartan</taxon>
    </lineage>
</organism>
<keyword evidence="1" id="KW-0472">Membrane</keyword>
<sequence>MTFETIVWGGVAYGCALYFVILFFMGANHDDD</sequence>
<name>A0A0K1LKZ5_9CAUD</name>
<evidence type="ECO:0000313" key="3">
    <source>
        <dbReference type="Proteomes" id="UP000222205"/>
    </source>
</evidence>
<dbReference type="Proteomes" id="UP000222205">
    <property type="component" value="Segment"/>
</dbReference>
<feature type="transmembrane region" description="Helical" evidence="1">
    <location>
        <begin position="6"/>
        <end position="27"/>
    </location>
</feature>
<protein>
    <submittedName>
        <fullName evidence="2">Uncharacterized protein</fullName>
    </submittedName>
</protein>
<keyword evidence="3" id="KW-1185">Reference proteome</keyword>
<keyword evidence="1" id="KW-0812">Transmembrane</keyword>
<reference evidence="2 3" key="1">
    <citation type="journal article" date="2016" name="Genome Announc.">
        <title>Complete Genome Sequences of Five Bacteriophages That Infect Rhodobacter capsulatus.</title>
        <authorList>
            <person name="Bollivar D.W."/>
            <person name="Bernardoni B."/>
            <person name="Bockman M.R."/>
            <person name="Miller B.M."/>
            <person name="Russell D.A."/>
            <person name="Delesalle V.A."/>
            <person name="Krukonis G.P."/>
            <person name="Hatfull G.F."/>
            <person name="Cross M.R."/>
            <person name="Szewczyk M.M."/>
            <person name="Eppurath A."/>
        </authorList>
    </citation>
    <scope>NUCLEOTIDE SEQUENCE [LARGE SCALE GENOMIC DNA]</scope>
</reference>
<evidence type="ECO:0000256" key="1">
    <source>
        <dbReference type="SAM" id="Phobius"/>
    </source>
</evidence>
<proteinExistence type="predicted"/>
<gene>
    <name evidence="2" type="ORF">RCSPARTAN_3</name>
</gene>
<dbReference type="OrthoDB" id="41513at10239"/>
<accession>A0A0K1LKZ5</accession>
<keyword evidence="1" id="KW-1133">Transmembrane helix</keyword>